<proteinExistence type="predicted"/>
<evidence type="ECO:0000256" key="3">
    <source>
        <dbReference type="ARBA" id="ARBA00022737"/>
    </source>
</evidence>
<dbReference type="InterPro" id="IPR000152">
    <property type="entry name" value="EGF-type_Asp/Asn_hydroxyl_site"/>
</dbReference>
<comment type="caution">
    <text evidence="5">Lacks conserved residue(s) required for the propagation of feature annotation.</text>
</comment>
<protein>
    <recommendedName>
        <fullName evidence="6">EGF-like domain-containing protein</fullName>
    </recommendedName>
</protein>
<evidence type="ECO:0000313" key="7">
    <source>
        <dbReference type="EMBL" id="CEM06407.1"/>
    </source>
</evidence>
<keyword evidence="3" id="KW-0677">Repeat</keyword>
<evidence type="ECO:0000256" key="5">
    <source>
        <dbReference type="PROSITE-ProRule" id="PRU00076"/>
    </source>
</evidence>
<dbReference type="Gene3D" id="2.10.25.10">
    <property type="entry name" value="Laminin"/>
    <property type="match status" value="1"/>
</dbReference>
<dbReference type="PROSITE" id="PS01186">
    <property type="entry name" value="EGF_2"/>
    <property type="match status" value="1"/>
</dbReference>
<feature type="domain" description="EGF-like" evidence="6">
    <location>
        <begin position="124"/>
        <end position="165"/>
    </location>
</feature>
<dbReference type="EMBL" id="CDMZ01000088">
    <property type="protein sequence ID" value="CEM06407.1"/>
    <property type="molecule type" value="Genomic_DNA"/>
</dbReference>
<reference evidence="7" key="1">
    <citation type="submission" date="2014-11" db="EMBL/GenBank/DDBJ databases">
        <authorList>
            <person name="Otto D Thomas"/>
            <person name="Naeem Raeece"/>
        </authorList>
    </citation>
    <scope>NUCLEOTIDE SEQUENCE</scope>
</reference>
<sequence length="251" mass="26867">MGIAGDHRNIIEYDFGGARAFGAWVELGVVINSIDPADTKLEITLNGMSRLNESLWSSNWNMMSLGRSWMDMGWFGGETGLVEEDMGSLPYVKCQPFKGYVTNAVIFQYPFSNTQMKQLYITSDVNECAIPSFPNCDGNAFCVNQPASFQCMCKPGYTGDGVTCTQLSLDAGQMGDVEGIKQAVGCGTDMPDCSRIGDRSAATCEKSVGELLPEMGGNNVKVKDMCKAMCNTCAEQLGGLDAVSAAGDIGV</sequence>
<dbReference type="AlphaFoldDB" id="A0A0G4F2I4"/>
<dbReference type="PhylomeDB" id="A0A0G4F2I4"/>
<dbReference type="PROSITE" id="PS00010">
    <property type="entry name" value="ASX_HYDROXYL"/>
    <property type="match status" value="1"/>
</dbReference>
<dbReference type="SMART" id="SM00179">
    <property type="entry name" value="EGF_CA"/>
    <property type="match status" value="1"/>
</dbReference>
<dbReference type="InterPro" id="IPR018097">
    <property type="entry name" value="EGF_Ca-bd_CS"/>
</dbReference>
<dbReference type="CDD" id="cd00054">
    <property type="entry name" value="EGF_CA"/>
    <property type="match status" value="1"/>
</dbReference>
<dbReference type="Pfam" id="PF12947">
    <property type="entry name" value="EGF_3"/>
    <property type="match status" value="1"/>
</dbReference>
<dbReference type="PROSITE" id="PS01187">
    <property type="entry name" value="EGF_CA"/>
    <property type="match status" value="1"/>
</dbReference>
<dbReference type="PROSITE" id="PS50026">
    <property type="entry name" value="EGF_3"/>
    <property type="match status" value="1"/>
</dbReference>
<accession>A0A0G4F2I4</accession>
<evidence type="ECO:0000256" key="4">
    <source>
        <dbReference type="ARBA" id="ARBA00023157"/>
    </source>
</evidence>
<dbReference type="InterPro" id="IPR024731">
    <property type="entry name" value="NELL2-like_EGF"/>
</dbReference>
<evidence type="ECO:0000256" key="2">
    <source>
        <dbReference type="ARBA" id="ARBA00022729"/>
    </source>
</evidence>
<dbReference type="FunFam" id="2.10.25.10:FF:000038">
    <property type="entry name" value="Fibrillin 2"/>
    <property type="match status" value="1"/>
</dbReference>
<dbReference type="InterPro" id="IPR001881">
    <property type="entry name" value="EGF-like_Ca-bd_dom"/>
</dbReference>
<name>A0A0G4F2I4_9ALVE</name>
<evidence type="ECO:0000259" key="6">
    <source>
        <dbReference type="PROSITE" id="PS50026"/>
    </source>
</evidence>
<keyword evidence="4" id="KW-1015">Disulfide bond</keyword>
<gene>
    <name evidence="7" type="ORF">Cvel_2687</name>
</gene>
<dbReference type="SUPFAM" id="SSF57196">
    <property type="entry name" value="EGF/Laminin"/>
    <property type="match status" value="1"/>
</dbReference>
<dbReference type="GO" id="GO:0005509">
    <property type="term" value="F:calcium ion binding"/>
    <property type="evidence" value="ECO:0007669"/>
    <property type="project" value="InterPro"/>
</dbReference>
<keyword evidence="1 5" id="KW-0245">EGF-like domain</keyword>
<dbReference type="InterPro" id="IPR000742">
    <property type="entry name" value="EGF"/>
</dbReference>
<dbReference type="SMART" id="SM00181">
    <property type="entry name" value="EGF"/>
    <property type="match status" value="1"/>
</dbReference>
<evidence type="ECO:0000256" key="1">
    <source>
        <dbReference type="ARBA" id="ARBA00022536"/>
    </source>
</evidence>
<dbReference type="VEuPathDB" id="CryptoDB:Cvel_2687"/>
<keyword evidence="2" id="KW-0732">Signal</keyword>
<organism evidence="7">
    <name type="scientific">Chromera velia CCMP2878</name>
    <dbReference type="NCBI Taxonomy" id="1169474"/>
    <lineage>
        <taxon>Eukaryota</taxon>
        <taxon>Sar</taxon>
        <taxon>Alveolata</taxon>
        <taxon>Colpodellida</taxon>
        <taxon>Chromeraceae</taxon>
        <taxon>Chromera</taxon>
    </lineage>
</organism>